<feature type="domain" description="PAS" evidence="11">
    <location>
        <begin position="142"/>
        <end position="212"/>
    </location>
</feature>
<dbReference type="InterPro" id="IPR013767">
    <property type="entry name" value="PAS_fold"/>
</dbReference>
<reference evidence="13" key="1">
    <citation type="journal article" date="2019" name="Int. J. Syst. Evol. Microbiol.">
        <title>The Global Catalogue of Microorganisms (GCM) 10K type strain sequencing project: providing services to taxonomists for standard genome sequencing and annotation.</title>
        <authorList>
            <consortium name="The Broad Institute Genomics Platform"/>
            <consortium name="The Broad Institute Genome Sequencing Center for Infectious Disease"/>
            <person name="Wu L."/>
            <person name="Ma J."/>
        </authorList>
    </citation>
    <scope>NUCLEOTIDE SEQUENCE [LARGE SCALE GENOMIC DNA]</scope>
    <source>
        <strain evidence="13">CCUG 53519</strain>
    </source>
</reference>
<dbReference type="InterPro" id="IPR035965">
    <property type="entry name" value="PAS-like_dom_sf"/>
</dbReference>
<dbReference type="Proteomes" id="UP001597169">
    <property type="component" value="Unassembled WGS sequence"/>
</dbReference>
<dbReference type="Gene3D" id="3.30.565.10">
    <property type="entry name" value="Histidine kinase-like ATPase, C-terminal domain"/>
    <property type="match status" value="1"/>
</dbReference>
<dbReference type="PROSITE" id="PS50109">
    <property type="entry name" value="HIS_KIN"/>
    <property type="match status" value="1"/>
</dbReference>
<dbReference type="CDD" id="cd00130">
    <property type="entry name" value="PAS"/>
    <property type="match status" value="2"/>
</dbReference>
<dbReference type="SMART" id="SM00388">
    <property type="entry name" value="HisKA"/>
    <property type="match status" value="1"/>
</dbReference>
<evidence type="ECO:0000256" key="8">
    <source>
        <dbReference type="ARBA" id="ARBA00023012"/>
    </source>
</evidence>
<keyword evidence="13" id="KW-1185">Reference proteome</keyword>
<evidence type="ECO:0000259" key="11">
    <source>
        <dbReference type="PROSITE" id="PS50112"/>
    </source>
</evidence>
<gene>
    <name evidence="12" type="ORF">ACFQ3J_03890</name>
</gene>
<sequence length="633" mass="70965">MSDLFKKSKHWESLFYRAPIPCALVLEKDGACVRVNKAMENWLGVSSDREESTLTLCDIIVNSDRTKFNFDLIVQELRAHDETSASRRVQVVNQQGGVCTAEMWISLLEAEEGYAVVQLVPSPLNSPVSKVQHTEPEDLERELQEYKSLFKYNPLGVASLDLNGNLIRVNEGQCALTGHTQEELLTGHFSVLIHTDSLQKTHYHFSQAAKGIPQEYNIKMLRKSGHVFEAYVINVPIMMNGSVVGVYGITADTTESTVYLKQIENLGKQLELILNTVKDAIFGVDPEGRILYLNKAGAELITMNEHAVIGSRLTDYFVQINENYYPYDKNQMPIHKAILSNEGDTCVQEALFGKEDGSTFIAEYQVHSIIEQEKKGSVVVLRDMTSINEIRKAKDEAERAEKEKSEFLSIMSHEIRTPMNAIMGMASLLADTKLNEEQLSYMEIILSSSDSLIQTLNNILNLSKLETSQVEVRHSSFCFHDVLDEVTNLFSAQARNKGITLTKECDNRIPHSLIGDEAKIRQILINLISNAVKFTESGEVLIRAESIHIPGRKRVLLMVQVQDTGIGIPKHKERLLFQSFSQLDPEISRNYGGTGLGLAITKRLLELMGGSISVQSIEGKGSTFQFLLELEHI</sequence>
<organism evidence="12 13">
    <name type="scientific">Paenibacillus provencensis</name>
    <dbReference type="NCBI Taxonomy" id="441151"/>
    <lineage>
        <taxon>Bacteria</taxon>
        <taxon>Bacillati</taxon>
        <taxon>Bacillota</taxon>
        <taxon>Bacilli</taxon>
        <taxon>Bacillales</taxon>
        <taxon>Paenibacillaceae</taxon>
        <taxon>Paenibacillus</taxon>
    </lineage>
</organism>
<keyword evidence="6" id="KW-0418">Kinase</keyword>
<dbReference type="InterPro" id="IPR004358">
    <property type="entry name" value="Sig_transdc_His_kin-like_C"/>
</dbReference>
<keyword evidence="4" id="KW-0808">Transferase</keyword>
<dbReference type="Pfam" id="PF00989">
    <property type="entry name" value="PAS"/>
    <property type="match status" value="1"/>
</dbReference>
<dbReference type="SMART" id="SM00091">
    <property type="entry name" value="PAS"/>
    <property type="match status" value="3"/>
</dbReference>
<proteinExistence type="predicted"/>
<dbReference type="RefSeq" id="WP_251581269.1">
    <property type="nucleotide sequence ID" value="NZ_JBHTKX010000001.1"/>
</dbReference>
<dbReference type="InterPro" id="IPR003661">
    <property type="entry name" value="HisK_dim/P_dom"/>
</dbReference>
<keyword evidence="8" id="KW-0902">Two-component regulatory system</keyword>
<evidence type="ECO:0000313" key="13">
    <source>
        <dbReference type="Proteomes" id="UP001597169"/>
    </source>
</evidence>
<dbReference type="PANTHER" id="PTHR43047">
    <property type="entry name" value="TWO-COMPONENT HISTIDINE PROTEIN KINASE"/>
    <property type="match status" value="1"/>
</dbReference>
<dbReference type="SUPFAM" id="SSF55785">
    <property type="entry name" value="PYP-like sensor domain (PAS domain)"/>
    <property type="match status" value="2"/>
</dbReference>
<evidence type="ECO:0000259" key="10">
    <source>
        <dbReference type="PROSITE" id="PS50109"/>
    </source>
</evidence>
<evidence type="ECO:0000256" key="5">
    <source>
        <dbReference type="ARBA" id="ARBA00022741"/>
    </source>
</evidence>
<dbReference type="Gene3D" id="3.30.450.20">
    <property type="entry name" value="PAS domain"/>
    <property type="match status" value="2"/>
</dbReference>
<feature type="coiled-coil region" evidence="9">
    <location>
        <begin position="383"/>
        <end position="410"/>
    </location>
</feature>
<dbReference type="Pfam" id="PF02518">
    <property type="entry name" value="HATPase_c"/>
    <property type="match status" value="1"/>
</dbReference>
<dbReference type="EC" id="2.7.13.3" evidence="2"/>
<evidence type="ECO:0000256" key="2">
    <source>
        <dbReference type="ARBA" id="ARBA00012438"/>
    </source>
</evidence>
<feature type="domain" description="Histidine kinase" evidence="10">
    <location>
        <begin position="410"/>
        <end position="632"/>
    </location>
</feature>
<dbReference type="InterPro" id="IPR036097">
    <property type="entry name" value="HisK_dim/P_sf"/>
</dbReference>
<comment type="caution">
    <text evidence="12">The sequence shown here is derived from an EMBL/GenBank/DDBJ whole genome shotgun (WGS) entry which is preliminary data.</text>
</comment>
<keyword evidence="3" id="KW-0597">Phosphoprotein</keyword>
<dbReference type="Pfam" id="PF00512">
    <property type="entry name" value="HisKA"/>
    <property type="match status" value="1"/>
</dbReference>
<dbReference type="NCBIfam" id="TIGR00229">
    <property type="entry name" value="sensory_box"/>
    <property type="match status" value="2"/>
</dbReference>
<dbReference type="InterPro" id="IPR036890">
    <property type="entry name" value="HATPase_C_sf"/>
</dbReference>
<dbReference type="PROSITE" id="PS50112">
    <property type="entry name" value="PAS"/>
    <property type="match status" value="2"/>
</dbReference>
<dbReference type="InterPro" id="IPR003594">
    <property type="entry name" value="HATPase_dom"/>
</dbReference>
<evidence type="ECO:0000313" key="12">
    <source>
        <dbReference type="EMBL" id="MFD1127315.1"/>
    </source>
</evidence>
<dbReference type="SUPFAM" id="SSF55874">
    <property type="entry name" value="ATPase domain of HSP90 chaperone/DNA topoisomerase II/histidine kinase"/>
    <property type="match status" value="1"/>
</dbReference>
<dbReference type="PRINTS" id="PR00344">
    <property type="entry name" value="BCTRLSENSOR"/>
</dbReference>
<accession>A0ABW3PPT5</accession>
<dbReference type="Gene3D" id="1.10.287.130">
    <property type="match status" value="1"/>
</dbReference>
<keyword evidence="7" id="KW-0067">ATP-binding</keyword>
<dbReference type="CDD" id="cd00082">
    <property type="entry name" value="HisKA"/>
    <property type="match status" value="1"/>
</dbReference>
<evidence type="ECO:0000256" key="9">
    <source>
        <dbReference type="SAM" id="Coils"/>
    </source>
</evidence>
<dbReference type="Pfam" id="PF13426">
    <property type="entry name" value="PAS_9"/>
    <property type="match status" value="1"/>
</dbReference>
<dbReference type="InterPro" id="IPR005467">
    <property type="entry name" value="His_kinase_dom"/>
</dbReference>
<dbReference type="EMBL" id="JBHTKX010000001">
    <property type="protein sequence ID" value="MFD1127315.1"/>
    <property type="molecule type" value="Genomic_DNA"/>
</dbReference>
<dbReference type="SUPFAM" id="SSF47384">
    <property type="entry name" value="Homodimeric domain of signal transducing histidine kinase"/>
    <property type="match status" value="1"/>
</dbReference>
<keyword evidence="5" id="KW-0547">Nucleotide-binding</keyword>
<protein>
    <recommendedName>
        <fullName evidence="2">histidine kinase</fullName>
        <ecNumber evidence="2">2.7.13.3</ecNumber>
    </recommendedName>
</protein>
<comment type="catalytic activity">
    <reaction evidence="1">
        <text>ATP + protein L-histidine = ADP + protein N-phospho-L-histidine.</text>
        <dbReference type="EC" id="2.7.13.3"/>
    </reaction>
</comment>
<keyword evidence="9" id="KW-0175">Coiled coil</keyword>
<evidence type="ECO:0000256" key="1">
    <source>
        <dbReference type="ARBA" id="ARBA00000085"/>
    </source>
</evidence>
<feature type="domain" description="PAS" evidence="11">
    <location>
        <begin position="266"/>
        <end position="332"/>
    </location>
</feature>
<evidence type="ECO:0000256" key="6">
    <source>
        <dbReference type="ARBA" id="ARBA00022777"/>
    </source>
</evidence>
<evidence type="ECO:0000256" key="4">
    <source>
        <dbReference type="ARBA" id="ARBA00022679"/>
    </source>
</evidence>
<evidence type="ECO:0000256" key="7">
    <source>
        <dbReference type="ARBA" id="ARBA00022840"/>
    </source>
</evidence>
<name>A0ABW3PPT5_9BACL</name>
<dbReference type="SMART" id="SM00387">
    <property type="entry name" value="HATPase_c"/>
    <property type="match status" value="1"/>
</dbReference>
<dbReference type="InterPro" id="IPR000014">
    <property type="entry name" value="PAS"/>
</dbReference>
<dbReference type="CDD" id="cd16922">
    <property type="entry name" value="HATPase_EvgS-ArcB-TorS-like"/>
    <property type="match status" value="1"/>
</dbReference>
<evidence type="ECO:0000256" key="3">
    <source>
        <dbReference type="ARBA" id="ARBA00022553"/>
    </source>
</evidence>